<evidence type="ECO:0000256" key="3">
    <source>
        <dbReference type="SAM" id="Coils"/>
    </source>
</evidence>
<dbReference type="GO" id="GO:0005829">
    <property type="term" value="C:cytosol"/>
    <property type="evidence" value="ECO:0007669"/>
    <property type="project" value="TreeGrafter"/>
</dbReference>
<dbReference type="RefSeq" id="WP_067762511.1">
    <property type="nucleotide sequence ID" value="NZ_CP183909.1"/>
</dbReference>
<evidence type="ECO:0008006" key="7">
    <source>
        <dbReference type="Google" id="ProtNLM"/>
    </source>
</evidence>
<evidence type="ECO:0000256" key="4">
    <source>
        <dbReference type="SAM" id="SignalP"/>
    </source>
</evidence>
<evidence type="ECO:0000313" key="6">
    <source>
        <dbReference type="Proteomes" id="UP000185753"/>
    </source>
</evidence>
<comment type="caution">
    <text evidence="5">The sequence shown here is derived from an EMBL/GenBank/DDBJ whole genome shotgun (WGS) entry which is preliminary data.</text>
</comment>
<evidence type="ECO:0000256" key="1">
    <source>
        <dbReference type="ARBA" id="ARBA00009091"/>
    </source>
</evidence>
<dbReference type="STRING" id="1443941.A9J31_12765"/>
<dbReference type="PANTHER" id="PTHR35089">
    <property type="entry name" value="CHAPERONE PROTEIN SKP"/>
    <property type="match status" value="1"/>
</dbReference>
<dbReference type="GO" id="GO:0051082">
    <property type="term" value="F:unfolded protein binding"/>
    <property type="evidence" value="ECO:0007669"/>
    <property type="project" value="InterPro"/>
</dbReference>
<sequence>MKKLLAGLVVGLSCSSMLHAAGYGVVDLEKVVDQSTYIKQQNAQIQQQLKPQTTKIEALAKELESLQQKAQQSGDKLTDAQKQQMGQQYQNKLKELNALQQTVQTSVQGNIQNLNRSMDTRIKQVAEQLRKENNLDVVLNKNSALAYDPKFDLTDKMIQKVNAIK</sequence>
<dbReference type="EMBL" id="LZDS01000005">
    <property type="protein sequence ID" value="OBX29560.1"/>
    <property type="molecule type" value="Genomic_DNA"/>
</dbReference>
<dbReference type="OrthoDB" id="6717293at2"/>
<dbReference type="InterPro" id="IPR005632">
    <property type="entry name" value="Chaperone_Skp"/>
</dbReference>
<proteinExistence type="inferred from homology"/>
<keyword evidence="2 4" id="KW-0732">Signal</keyword>
<feature type="signal peptide" evidence="4">
    <location>
        <begin position="1"/>
        <end position="20"/>
    </location>
</feature>
<feature type="coiled-coil region" evidence="3">
    <location>
        <begin position="49"/>
        <end position="102"/>
    </location>
</feature>
<name>A0A1A7RBB9_9GAMM</name>
<protein>
    <recommendedName>
        <fullName evidence="7">OmpH family outer membrane protein</fullName>
    </recommendedName>
</protein>
<dbReference type="GO" id="GO:0050821">
    <property type="term" value="P:protein stabilization"/>
    <property type="evidence" value="ECO:0007669"/>
    <property type="project" value="TreeGrafter"/>
</dbReference>
<dbReference type="Gene3D" id="3.30.910.20">
    <property type="entry name" value="Skp domain"/>
    <property type="match status" value="1"/>
</dbReference>
<gene>
    <name evidence="5" type="ORF">A9J31_12765</name>
</gene>
<dbReference type="SMART" id="SM00935">
    <property type="entry name" value="OmpH"/>
    <property type="match status" value="1"/>
</dbReference>
<evidence type="ECO:0000313" key="5">
    <source>
        <dbReference type="EMBL" id="OBX29560.1"/>
    </source>
</evidence>
<feature type="chain" id="PRO_5008360743" description="OmpH family outer membrane protein" evidence="4">
    <location>
        <begin position="21"/>
        <end position="165"/>
    </location>
</feature>
<dbReference type="PANTHER" id="PTHR35089:SF1">
    <property type="entry name" value="CHAPERONE PROTEIN SKP"/>
    <property type="match status" value="1"/>
</dbReference>
<dbReference type="SUPFAM" id="SSF111384">
    <property type="entry name" value="OmpH-like"/>
    <property type="match status" value="1"/>
</dbReference>
<keyword evidence="6" id="KW-1185">Reference proteome</keyword>
<accession>A0A1A7RBB9</accession>
<dbReference type="InterPro" id="IPR024930">
    <property type="entry name" value="Skp_dom_sf"/>
</dbReference>
<reference evidence="6" key="1">
    <citation type="submission" date="2016-06" db="EMBL/GenBank/DDBJ databases">
        <authorList>
            <person name="Radolfova-Krizova L."/>
            <person name="Nemec A."/>
        </authorList>
    </citation>
    <scope>NUCLEOTIDE SEQUENCE [LARGE SCALE GENOMIC DNA]</scope>
    <source>
        <strain evidence="6">ANC 4275</strain>
    </source>
</reference>
<dbReference type="Proteomes" id="UP000185753">
    <property type="component" value="Unassembled WGS sequence"/>
</dbReference>
<evidence type="ECO:0000256" key="2">
    <source>
        <dbReference type="ARBA" id="ARBA00022729"/>
    </source>
</evidence>
<organism evidence="5 6">
    <name type="scientific">Acinetobacter gandensis</name>
    <dbReference type="NCBI Taxonomy" id="1443941"/>
    <lineage>
        <taxon>Bacteria</taxon>
        <taxon>Pseudomonadati</taxon>
        <taxon>Pseudomonadota</taxon>
        <taxon>Gammaproteobacteria</taxon>
        <taxon>Moraxellales</taxon>
        <taxon>Moraxellaceae</taxon>
        <taxon>Acinetobacter</taxon>
    </lineage>
</organism>
<comment type="similarity">
    <text evidence="1">Belongs to the Skp family.</text>
</comment>
<dbReference type="Pfam" id="PF03938">
    <property type="entry name" value="OmpH"/>
    <property type="match status" value="1"/>
</dbReference>
<keyword evidence="3" id="KW-0175">Coiled coil</keyword>
<dbReference type="AlphaFoldDB" id="A0A1A7RBB9"/>